<dbReference type="PANTHER" id="PTHR46580:SF2">
    <property type="entry name" value="MAM DOMAIN-CONTAINING PROTEIN"/>
    <property type="match status" value="1"/>
</dbReference>
<gene>
    <name evidence="4" type="ORF">Q5H93_02175</name>
</gene>
<dbReference type="PANTHER" id="PTHR46580">
    <property type="entry name" value="SENSOR KINASE-RELATED"/>
    <property type="match status" value="1"/>
</dbReference>
<dbReference type="Pfam" id="PF13517">
    <property type="entry name" value="FG-GAP_3"/>
    <property type="match status" value="3"/>
</dbReference>
<organism evidence="4 5">
    <name type="scientific">Hymenobacter aranciens</name>
    <dbReference type="NCBI Taxonomy" id="3063996"/>
    <lineage>
        <taxon>Bacteria</taxon>
        <taxon>Pseudomonadati</taxon>
        <taxon>Bacteroidota</taxon>
        <taxon>Cytophagia</taxon>
        <taxon>Cytophagales</taxon>
        <taxon>Hymenobacteraceae</taxon>
        <taxon>Hymenobacter</taxon>
    </lineage>
</organism>
<dbReference type="Proteomes" id="UP001176429">
    <property type="component" value="Unassembled WGS sequence"/>
</dbReference>
<evidence type="ECO:0000313" key="5">
    <source>
        <dbReference type="Proteomes" id="UP001176429"/>
    </source>
</evidence>
<dbReference type="Gene3D" id="2.130.10.130">
    <property type="entry name" value="Integrin alpha, N-terminal"/>
    <property type="match status" value="2"/>
</dbReference>
<dbReference type="EMBL" id="JAUQSY010000002">
    <property type="protein sequence ID" value="MDO7873522.1"/>
    <property type="molecule type" value="Genomic_DNA"/>
</dbReference>
<evidence type="ECO:0000313" key="4">
    <source>
        <dbReference type="EMBL" id="MDO7873522.1"/>
    </source>
</evidence>
<feature type="chain" id="PRO_5045134027" evidence="2">
    <location>
        <begin position="26"/>
        <end position="583"/>
    </location>
</feature>
<protein>
    <submittedName>
        <fullName evidence="4">FG-GAP-like repeat-containing protein</fullName>
    </submittedName>
</protein>
<evidence type="ECO:0000256" key="2">
    <source>
        <dbReference type="SAM" id="SignalP"/>
    </source>
</evidence>
<reference evidence="4" key="1">
    <citation type="submission" date="2023-07" db="EMBL/GenBank/DDBJ databases">
        <authorList>
            <person name="Kim M.K."/>
        </authorList>
    </citation>
    <scope>NUCLEOTIDE SEQUENCE</scope>
    <source>
        <strain evidence="4">ASUV-10-1</strain>
    </source>
</reference>
<keyword evidence="5" id="KW-1185">Reference proteome</keyword>
<feature type="signal peptide" evidence="2">
    <location>
        <begin position="1"/>
        <end position="25"/>
    </location>
</feature>
<comment type="caution">
    <text evidence="4">The sequence shown here is derived from an EMBL/GenBank/DDBJ whole genome shotgun (WGS) entry which is preliminary data.</text>
</comment>
<evidence type="ECO:0000256" key="1">
    <source>
        <dbReference type="ARBA" id="ARBA00022729"/>
    </source>
</evidence>
<keyword evidence="1 2" id="KW-0732">Signal</keyword>
<dbReference type="NCBIfam" id="TIGR04183">
    <property type="entry name" value="Por_Secre_tail"/>
    <property type="match status" value="1"/>
</dbReference>
<dbReference type="InterPro" id="IPR013517">
    <property type="entry name" value="FG-GAP"/>
</dbReference>
<dbReference type="SUPFAM" id="SSF69318">
    <property type="entry name" value="Integrin alpha N-terminal domain"/>
    <property type="match status" value="1"/>
</dbReference>
<dbReference type="InterPro" id="IPR028994">
    <property type="entry name" value="Integrin_alpha_N"/>
</dbReference>
<accession>A0ABT9B917</accession>
<dbReference type="InterPro" id="IPR032812">
    <property type="entry name" value="SbsA_Ig"/>
</dbReference>
<proteinExistence type="predicted"/>
<evidence type="ECO:0000259" key="3">
    <source>
        <dbReference type="Pfam" id="PF13205"/>
    </source>
</evidence>
<dbReference type="Pfam" id="PF13205">
    <property type="entry name" value="Big_5"/>
    <property type="match status" value="1"/>
</dbReference>
<sequence>MLQLNSTLTACGLTVLLAAGTAAQAQGPTVTATGLMPARNAVAAPRATNVVIPFSQAINPATADSIRVFSAQYRGRRTVAASTSGSAVTLVPTAPAGQAAAFRPGETVQVTVPGTVQNMQGRGGAPYVYQFTAAATGGTGGFAPGSDVAMGNGGGYWPEIKVGDLDGDGDLDFAMAYGGYSFSLNNKVKVGLNNGNGMFTLAPDVTTGDGAEALTLADVDGDGDLDILTGTTLGGSSNPNGVIALVRNTGSASFAAPVIIGTGYVRSIAVGDVDGDGDLDVVAGRVFLNDGRGNFALGAAASGMALGDVDNDGDLDLVGVTNSTGTVQLNDGHGNFTVGAAFTVAGDKGLTLGDLDGDGDLDLLTVNFGGGTTALLSIRLNDGTGSFGGTTNLPDGTSAWCLALGDVDGDGDLDILTPDTGNPMRTHVRFNDGTGDFSRRYTFNNGGTLFAGIQTVNMALGDLDSDGDLDLLLVDYTADYVGVRLNGAVLATAAPQPLPAGALWPNPASATQPVQVSLTVPGDVRAVQATVLNSLGQQVARATLPVQAGQATGALPTAGLPAGVYVVQLQAGAQRFSQRLVLL</sequence>
<name>A0ABT9B917_9BACT</name>
<feature type="domain" description="SbsA Ig-like" evidence="3">
    <location>
        <begin position="27"/>
        <end position="132"/>
    </location>
</feature>
<dbReference type="InterPro" id="IPR026444">
    <property type="entry name" value="Secre_tail"/>
</dbReference>
<dbReference type="RefSeq" id="WP_305004841.1">
    <property type="nucleotide sequence ID" value="NZ_JAUQSY010000002.1"/>
</dbReference>